<proteinExistence type="predicted"/>
<evidence type="ECO:0000313" key="1">
    <source>
        <dbReference type="EMBL" id="ETL85809.1"/>
    </source>
</evidence>
<dbReference type="Proteomes" id="UP000054423">
    <property type="component" value="Unassembled WGS sequence"/>
</dbReference>
<accession>W2MRH8</accession>
<dbReference type="Proteomes" id="UP000054532">
    <property type="component" value="Unassembled WGS sequence"/>
</dbReference>
<dbReference type="AlphaFoldDB" id="W2MRH8"/>
<dbReference type="EMBL" id="KI694779">
    <property type="protein sequence ID" value="ETM38961.1"/>
    <property type="molecule type" value="Genomic_DNA"/>
</dbReference>
<evidence type="ECO:0000313" key="2">
    <source>
        <dbReference type="EMBL" id="ETM38961.1"/>
    </source>
</evidence>
<sequence>MRKEVERDFDDVNEMHNEDSTTEPFRVFLASGWSYTERFLGFGPSDIASR</sequence>
<protein>
    <submittedName>
        <fullName evidence="2">Uncharacterized protein</fullName>
    </submittedName>
</protein>
<reference evidence="1" key="1">
    <citation type="submission" date="2013-11" db="EMBL/GenBank/DDBJ databases">
        <title>The Genome Sequence of Phytophthora parasitica CHvinca01.</title>
        <authorList>
            <consortium name="The Broad Institute Genomics Platform"/>
            <person name="Russ C."/>
            <person name="Tyler B."/>
            <person name="Panabieres F."/>
            <person name="Shan W."/>
            <person name="Tripathy S."/>
            <person name="Grunwald N."/>
            <person name="Machado M."/>
            <person name="Johnson C.S."/>
            <person name="Arredondo F."/>
            <person name="Hong C."/>
            <person name="Coffey M."/>
            <person name="Young S.K."/>
            <person name="Zeng Q."/>
            <person name="Gargeya S."/>
            <person name="Fitzgerald M."/>
            <person name="Abouelleil A."/>
            <person name="Alvarado L."/>
            <person name="Chapman S.B."/>
            <person name="Gainer-Dewar J."/>
            <person name="Goldberg J."/>
            <person name="Griggs A."/>
            <person name="Gujja S."/>
            <person name="Hansen M."/>
            <person name="Howarth C."/>
            <person name="Imamovic A."/>
            <person name="Ireland A."/>
            <person name="Larimer J."/>
            <person name="McCowan C."/>
            <person name="Murphy C."/>
            <person name="Pearson M."/>
            <person name="Poon T.W."/>
            <person name="Priest M."/>
            <person name="Roberts A."/>
            <person name="Saif S."/>
            <person name="Shea T."/>
            <person name="Sykes S."/>
            <person name="Wortman J."/>
            <person name="Nusbaum C."/>
            <person name="Birren B."/>
        </authorList>
    </citation>
    <scope>NUCLEOTIDE SEQUENCE [LARGE SCALE GENOMIC DNA]</scope>
    <source>
        <strain evidence="1">CHvinca01</strain>
    </source>
</reference>
<dbReference type="EMBL" id="KI681519">
    <property type="protein sequence ID" value="ETL85809.1"/>
    <property type="molecule type" value="Genomic_DNA"/>
</dbReference>
<reference evidence="2" key="2">
    <citation type="submission" date="2013-11" db="EMBL/GenBank/DDBJ databases">
        <title>The Genome Sequence of Phytophthora parasitica IAC_01/95.</title>
        <authorList>
            <consortium name="The Broad Institute Genomics Platform"/>
            <person name="Russ C."/>
            <person name="Tyler B."/>
            <person name="Panabieres F."/>
            <person name="Shan W."/>
            <person name="Tripathy S."/>
            <person name="Grunwald N."/>
            <person name="Machado M."/>
            <person name="Johnson C.S."/>
            <person name="Arredondo F."/>
            <person name="Hong C."/>
            <person name="Coffey M."/>
            <person name="Young S.K."/>
            <person name="Zeng Q."/>
            <person name="Gargeya S."/>
            <person name="Fitzgerald M."/>
            <person name="Abouelleil A."/>
            <person name="Alvarado L."/>
            <person name="Chapman S.B."/>
            <person name="Gainer-Dewar J."/>
            <person name="Goldberg J."/>
            <person name="Griggs A."/>
            <person name="Gujja S."/>
            <person name="Hansen M."/>
            <person name="Howarth C."/>
            <person name="Imamovic A."/>
            <person name="Ireland A."/>
            <person name="Larimer J."/>
            <person name="McCowan C."/>
            <person name="Murphy C."/>
            <person name="Pearson M."/>
            <person name="Poon T.W."/>
            <person name="Priest M."/>
            <person name="Roberts A."/>
            <person name="Saif S."/>
            <person name="Shea T."/>
            <person name="Sykes S."/>
            <person name="Wortman J."/>
            <person name="Nusbaum C."/>
            <person name="Birren B."/>
        </authorList>
    </citation>
    <scope>NUCLEOTIDE SEQUENCE [LARGE SCALE GENOMIC DNA]</scope>
    <source>
        <strain evidence="2">IAC_01/95</strain>
    </source>
</reference>
<organism evidence="2">
    <name type="scientific">Phytophthora nicotianae</name>
    <name type="common">Potato buckeye rot agent</name>
    <name type="synonym">Phytophthora parasitica</name>
    <dbReference type="NCBI Taxonomy" id="4792"/>
    <lineage>
        <taxon>Eukaryota</taxon>
        <taxon>Sar</taxon>
        <taxon>Stramenopiles</taxon>
        <taxon>Oomycota</taxon>
        <taxon>Peronosporomycetes</taxon>
        <taxon>Peronosporales</taxon>
        <taxon>Peronosporaceae</taxon>
        <taxon>Phytophthora</taxon>
    </lineage>
</organism>
<name>W2MRH8_PHYNI</name>
<gene>
    <name evidence="2" type="ORF">L914_14839</name>
    <name evidence="1" type="ORF">L917_14705</name>
</gene>